<dbReference type="CDD" id="cd06170">
    <property type="entry name" value="LuxR_C_like"/>
    <property type="match status" value="1"/>
</dbReference>
<evidence type="ECO:0000259" key="1">
    <source>
        <dbReference type="PROSITE" id="PS50043"/>
    </source>
</evidence>
<name>A0A2A9CSN9_9ACTN</name>
<sequence>MRAFEAERAEGSQTRLPLVHRLATPAVAEWCELWQGLGAPDWFSRIALAESLTEGLFRMAAESTGSRVSSAELAELYRHLEEAGFLADGPEPKLVAAVRDSMLVELEGRYDGLSRPRREMLRAGLRLGLPDTIPQLALWAADEADWGALERILLTEPGLVRWDLRLQRAVHTLASSERQAHPILSASVALLAALDVERNQLSIAELVGELIKEGAALHSGWADHQDVNAALVAGSFWMLTQACATSALADPGRTAAAATRRAIEERILQANREHHPPFAYAVAIFHLCSAALATAVGRWTEVARQSELVLLLSPRCSLLGVIGASLLAASGFFNGNAGQRTRGELYIADHTGHRCQAAASLAELLHLSKAFAGIHQLDKAEVMVELAALERRQAQHWFDQSLLMACTRAYAGILWQEPEAALAAFDAALGGARPDEVDPVQLRTRAELLINLGEVDLAATMLAAITDAGARFLTLAPAARLHLCAGDLEQARVLAEEGLHAAQLSLADRAALQALKAAVGILNEDDDAEIEQSILAACLISREARSLLPVALLPKGLLTTVLERHVDHPFSGECYLRERLVPAKLADLRPGYRAAGPLMRLTPREKVLLPLLATSASLREIAAQLYVSVNTVRKQVVTLREKFNARTREELVSRAIEKGLLSASGVDPR</sequence>
<dbReference type="SUPFAM" id="SSF46894">
    <property type="entry name" value="C-terminal effector domain of the bipartite response regulators"/>
    <property type="match status" value="1"/>
</dbReference>
<dbReference type="GO" id="GO:0006355">
    <property type="term" value="P:regulation of DNA-templated transcription"/>
    <property type="evidence" value="ECO:0007669"/>
    <property type="project" value="InterPro"/>
</dbReference>
<organism evidence="2 3">
    <name type="scientific">Propionicimonas paludicola</name>
    <dbReference type="NCBI Taxonomy" id="185243"/>
    <lineage>
        <taxon>Bacteria</taxon>
        <taxon>Bacillati</taxon>
        <taxon>Actinomycetota</taxon>
        <taxon>Actinomycetes</taxon>
        <taxon>Propionibacteriales</taxon>
        <taxon>Nocardioidaceae</taxon>
        <taxon>Propionicimonas</taxon>
    </lineage>
</organism>
<dbReference type="GO" id="GO:0003677">
    <property type="term" value="F:DNA binding"/>
    <property type="evidence" value="ECO:0007669"/>
    <property type="project" value="UniProtKB-KW"/>
</dbReference>
<feature type="domain" description="HTH luxR-type" evidence="1">
    <location>
        <begin position="594"/>
        <end position="659"/>
    </location>
</feature>
<reference evidence="2 3" key="1">
    <citation type="submission" date="2017-10" db="EMBL/GenBank/DDBJ databases">
        <title>Sequencing the genomes of 1000 actinobacteria strains.</title>
        <authorList>
            <person name="Klenk H.-P."/>
        </authorList>
    </citation>
    <scope>NUCLEOTIDE SEQUENCE [LARGE SCALE GENOMIC DNA]</scope>
    <source>
        <strain evidence="2 3">DSM 15597</strain>
    </source>
</reference>
<dbReference type="InterPro" id="IPR036388">
    <property type="entry name" value="WH-like_DNA-bd_sf"/>
</dbReference>
<gene>
    <name evidence="2" type="ORF">ATK74_2004</name>
</gene>
<proteinExistence type="predicted"/>
<dbReference type="InterPro" id="IPR000792">
    <property type="entry name" value="Tscrpt_reg_LuxR_C"/>
</dbReference>
<dbReference type="SMART" id="SM00421">
    <property type="entry name" value="HTH_LUXR"/>
    <property type="match status" value="1"/>
</dbReference>
<dbReference type="RefSeq" id="WP_098460862.1">
    <property type="nucleotide sequence ID" value="NZ_PDJC01000001.1"/>
</dbReference>
<dbReference type="Proteomes" id="UP000226079">
    <property type="component" value="Unassembled WGS sequence"/>
</dbReference>
<dbReference type="OrthoDB" id="134985at2"/>
<dbReference type="InterPro" id="IPR016032">
    <property type="entry name" value="Sig_transdc_resp-reg_C-effctor"/>
</dbReference>
<dbReference type="AlphaFoldDB" id="A0A2A9CSN9"/>
<keyword evidence="2" id="KW-0238">DNA-binding</keyword>
<dbReference type="Pfam" id="PF00196">
    <property type="entry name" value="GerE"/>
    <property type="match status" value="1"/>
</dbReference>
<dbReference type="EMBL" id="PDJC01000001">
    <property type="protein sequence ID" value="PFG17434.1"/>
    <property type="molecule type" value="Genomic_DNA"/>
</dbReference>
<dbReference type="Gene3D" id="1.10.10.10">
    <property type="entry name" value="Winged helix-like DNA-binding domain superfamily/Winged helix DNA-binding domain"/>
    <property type="match status" value="1"/>
</dbReference>
<keyword evidence="3" id="KW-1185">Reference proteome</keyword>
<dbReference type="PROSITE" id="PS50043">
    <property type="entry name" value="HTH_LUXR_2"/>
    <property type="match status" value="1"/>
</dbReference>
<evidence type="ECO:0000313" key="2">
    <source>
        <dbReference type="EMBL" id="PFG17434.1"/>
    </source>
</evidence>
<comment type="caution">
    <text evidence="2">The sequence shown here is derived from an EMBL/GenBank/DDBJ whole genome shotgun (WGS) entry which is preliminary data.</text>
</comment>
<protein>
    <submittedName>
        <fullName evidence="2">DNA-binding NarL/FixJ family response regulator</fullName>
    </submittedName>
</protein>
<accession>A0A2A9CSN9</accession>
<evidence type="ECO:0000313" key="3">
    <source>
        <dbReference type="Proteomes" id="UP000226079"/>
    </source>
</evidence>